<dbReference type="EMBL" id="QXFZ01001013">
    <property type="protein sequence ID" value="KAE9099012.1"/>
    <property type="molecule type" value="Genomic_DNA"/>
</dbReference>
<dbReference type="Pfam" id="PF07648">
    <property type="entry name" value="Kazal_2"/>
    <property type="match status" value="1"/>
</dbReference>
<dbReference type="Proteomes" id="UP000440367">
    <property type="component" value="Unassembled WGS sequence"/>
</dbReference>
<dbReference type="SUPFAM" id="SSF100895">
    <property type="entry name" value="Kazal-type serine protease inhibitors"/>
    <property type="match status" value="1"/>
</dbReference>
<feature type="signal peptide" evidence="1">
    <location>
        <begin position="1"/>
        <end position="33"/>
    </location>
</feature>
<accession>A0A6A3TI11</accession>
<dbReference type="OrthoDB" id="88691at2759"/>
<evidence type="ECO:0000313" key="14">
    <source>
        <dbReference type="Proteomes" id="UP000437068"/>
    </source>
</evidence>
<evidence type="ECO:0000256" key="1">
    <source>
        <dbReference type="SAM" id="SignalP"/>
    </source>
</evidence>
<evidence type="ECO:0000259" key="2">
    <source>
        <dbReference type="PROSITE" id="PS51465"/>
    </source>
</evidence>
<evidence type="ECO:0000313" key="17">
    <source>
        <dbReference type="Proteomes" id="UP000441208"/>
    </source>
</evidence>
<evidence type="ECO:0000313" key="7">
    <source>
        <dbReference type="EMBL" id="KAE9200913.1"/>
    </source>
</evidence>
<sequence>MRCNSTRAYHQSTMKFFAVVAGLASLMVVSISADSTASTTGGLHCGTIDTCSTKRDPVCGSNRVTYRNMCVFNSDNCFNGLKWTAKSGDCPGFHRTGRE</sequence>
<dbReference type="Proteomes" id="UP000441208">
    <property type="component" value="Unassembled WGS sequence"/>
</dbReference>
<dbReference type="EMBL" id="QXGC01000945">
    <property type="protein sequence ID" value="KAE9215758.1"/>
    <property type="molecule type" value="Genomic_DNA"/>
</dbReference>
<evidence type="ECO:0000313" key="6">
    <source>
        <dbReference type="EMBL" id="KAE9137023.1"/>
    </source>
</evidence>
<evidence type="ECO:0000313" key="19">
    <source>
        <dbReference type="Proteomes" id="UP000476176"/>
    </source>
</evidence>
<evidence type="ECO:0000313" key="4">
    <source>
        <dbReference type="EMBL" id="KAE9000493.1"/>
    </source>
</evidence>
<keyword evidence="13" id="KW-1185">Reference proteome</keyword>
<gene>
    <name evidence="10" type="ORF">PF001_g14598</name>
    <name evidence="9" type="ORF">PF002_g17109</name>
    <name evidence="8" type="ORF">PF004_g14654</name>
    <name evidence="7" type="ORF">PF005_g15157</name>
    <name evidence="6" type="ORF">PF006_g14268</name>
    <name evidence="5" type="ORF">PF007_g16039</name>
    <name evidence="11" type="ORF">PF008_g15881</name>
    <name evidence="3" type="ORF">PF009_g16888</name>
    <name evidence="4" type="ORF">PF011_g14148</name>
</gene>
<dbReference type="Proteomes" id="UP000429523">
    <property type="component" value="Unassembled WGS sequence"/>
</dbReference>
<name>A0A6A3TI11_9STRA</name>
<dbReference type="InterPro" id="IPR036058">
    <property type="entry name" value="Kazal_dom_sf"/>
</dbReference>
<dbReference type="Proteomes" id="UP000433483">
    <property type="component" value="Unassembled WGS sequence"/>
</dbReference>
<dbReference type="Proteomes" id="UP000440732">
    <property type="component" value="Unassembled WGS sequence"/>
</dbReference>
<evidence type="ECO:0000313" key="16">
    <source>
        <dbReference type="Proteomes" id="UP000440732"/>
    </source>
</evidence>
<dbReference type="EMBL" id="QXGF01001048">
    <property type="protein sequence ID" value="KAE8933097.1"/>
    <property type="molecule type" value="Genomic_DNA"/>
</dbReference>
<evidence type="ECO:0000313" key="15">
    <source>
        <dbReference type="Proteomes" id="UP000440367"/>
    </source>
</evidence>
<dbReference type="Gene3D" id="3.30.60.30">
    <property type="match status" value="1"/>
</dbReference>
<evidence type="ECO:0000313" key="20">
    <source>
        <dbReference type="Proteomes" id="UP000486351"/>
    </source>
</evidence>
<dbReference type="InterPro" id="IPR002350">
    <property type="entry name" value="Kazal_dom"/>
</dbReference>
<dbReference type="Proteomes" id="UP000476176">
    <property type="component" value="Unassembled WGS sequence"/>
</dbReference>
<evidence type="ECO:0000313" key="5">
    <source>
        <dbReference type="EMBL" id="KAE9099012.1"/>
    </source>
</evidence>
<keyword evidence="1" id="KW-0732">Signal</keyword>
<evidence type="ECO:0000313" key="18">
    <source>
        <dbReference type="Proteomes" id="UP000460718"/>
    </source>
</evidence>
<dbReference type="AlphaFoldDB" id="A0A6A3TI11"/>
<proteinExistence type="predicted"/>
<evidence type="ECO:0000313" key="12">
    <source>
        <dbReference type="Proteomes" id="UP000429523"/>
    </source>
</evidence>
<dbReference type="EMBL" id="QXGA01000887">
    <property type="protein sequence ID" value="KAE9137023.1"/>
    <property type="molecule type" value="Genomic_DNA"/>
</dbReference>
<dbReference type="Proteomes" id="UP000460718">
    <property type="component" value="Unassembled WGS sequence"/>
</dbReference>
<dbReference type="PROSITE" id="PS51465">
    <property type="entry name" value="KAZAL_2"/>
    <property type="match status" value="1"/>
</dbReference>
<reference evidence="12 13" key="1">
    <citation type="submission" date="2018-08" db="EMBL/GenBank/DDBJ databases">
        <title>Genomic investigation of the strawberry pathogen Phytophthora fragariae indicates pathogenicity is determined by transcriptional variation in three key races.</title>
        <authorList>
            <person name="Adams T.M."/>
            <person name="Armitage A.D."/>
            <person name="Sobczyk M.K."/>
            <person name="Bates H.J."/>
            <person name="Dunwell J.M."/>
            <person name="Nellist C.F."/>
            <person name="Harrison R.J."/>
        </authorList>
    </citation>
    <scope>NUCLEOTIDE SEQUENCE [LARGE SCALE GENOMIC DNA]</scope>
    <source>
        <strain evidence="10 14">A4</strain>
        <strain evidence="9 15">BC-1</strain>
        <strain evidence="8 19">BC-23</strain>
        <strain evidence="7 13">NOV-27</strain>
        <strain evidence="6 16">NOV-5</strain>
        <strain evidence="5 17">NOV-71</strain>
        <strain evidence="11 20">NOV-77</strain>
        <strain evidence="3 12">NOV-9</strain>
        <strain evidence="4 18">SCRP245</strain>
    </source>
</reference>
<evidence type="ECO:0000313" key="3">
    <source>
        <dbReference type="EMBL" id="KAE8933097.1"/>
    </source>
</evidence>
<dbReference type="EMBL" id="QXGE01000915">
    <property type="protein sequence ID" value="KAE9301116.1"/>
    <property type="molecule type" value="Genomic_DNA"/>
</dbReference>
<organism evidence="6 16">
    <name type="scientific">Phytophthora fragariae</name>
    <dbReference type="NCBI Taxonomy" id="53985"/>
    <lineage>
        <taxon>Eukaryota</taxon>
        <taxon>Sar</taxon>
        <taxon>Stramenopiles</taxon>
        <taxon>Oomycota</taxon>
        <taxon>Peronosporomycetes</taxon>
        <taxon>Peronosporales</taxon>
        <taxon>Peronosporaceae</taxon>
        <taxon>Phytophthora</taxon>
    </lineage>
</organism>
<dbReference type="EMBL" id="QXFW01000904">
    <property type="protein sequence ID" value="KAE9000493.1"/>
    <property type="molecule type" value="Genomic_DNA"/>
</dbReference>
<evidence type="ECO:0000313" key="9">
    <source>
        <dbReference type="EMBL" id="KAE9216329.1"/>
    </source>
</evidence>
<dbReference type="EMBL" id="QXGB01000928">
    <property type="protein sequence ID" value="KAE9200913.1"/>
    <property type="molecule type" value="Genomic_DNA"/>
</dbReference>
<protein>
    <recommendedName>
        <fullName evidence="2">Kazal-like domain-containing protein</fullName>
    </recommendedName>
</protein>
<dbReference type="EMBL" id="QXFY01001058">
    <property type="protein sequence ID" value="KAE9329689.1"/>
    <property type="molecule type" value="Genomic_DNA"/>
</dbReference>
<evidence type="ECO:0000313" key="8">
    <source>
        <dbReference type="EMBL" id="KAE9215758.1"/>
    </source>
</evidence>
<dbReference type="EMBL" id="QXGD01001048">
    <property type="protein sequence ID" value="KAE9216329.1"/>
    <property type="molecule type" value="Genomic_DNA"/>
</dbReference>
<feature type="chain" id="PRO_5033523297" description="Kazal-like domain-containing protein" evidence="1">
    <location>
        <begin position="34"/>
        <end position="99"/>
    </location>
</feature>
<dbReference type="CDD" id="cd00104">
    <property type="entry name" value="KAZAL_FS"/>
    <property type="match status" value="1"/>
</dbReference>
<evidence type="ECO:0000313" key="10">
    <source>
        <dbReference type="EMBL" id="KAE9301116.1"/>
    </source>
</evidence>
<evidence type="ECO:0000313" key="11">
    <source>
        <dbReference type="EMBL" id="KAE9329689.1"/>
    </source>
</evidence>
<comment type="caution">
    <text evidence="6">The sequence shown here is derived from an EMBL/GenBank/DDBJ whole genome shotgun (WGS) entry which is preliminary data.</text>
</comment>
<dbReference type="Proteomes" id="UP000486351">
    <property type="component" value="Unassembled WGS sequence"/>
</dbReference>
<dbReference type="Proteomes" id="UP000437068">
    <property type="component" value="Unassembled WGS sequence"/>
</dbReference>
<evidence type="ECO:0000313" key="13">
    <source>
        <dbReference type="Proteomes" id="UP000433483"/>
    </source>
</evidence>
<feature type="domain" description="Kazal-like" evidence="2">
    <location>
        <begin position="39"/>
        <end position="92"/>
    </location>
</feature>